<feature type="region of interest" description="Disordered" evidence="12">
    <location>
        <begin position="63"/>
        <end position="85"/>
    </location>
</feature>
<evidence type="ECO:0000256" key="9">
    <source>
        <dbReference type="ARBA" id="ARBA00047725"/>
    </source>
</evidence>
<dbReference type="AlphaFoldDB" id="A0A918KU03"/>
<dbReference type="Gene3D" id="2.60.120.330">
    <property type="entry name" value="B-lactam Antibiotic, Isopenicillin N Synthase, Chain"/>
    <property type="match status" value="1"/>
</dbReference>
<evidence type="ECO:0000256" key="4">
    <source>
        <dbReference type="ARBA" id="ARBA00012531"/>
    </source>
</evidence>
<evidence type="ECO:0000256" key="6">
    <source>
        <dbReference type="ARBA" id="ARBA00022666"/>
    </source>
</evidence>
<evidence type="ECO:0000256" key="3">
    <source>
        <dbReference type="ARBA" id="ARBA00012293"/>
    </source>
</evidence>
<comment type="catalytic activity">
    <reaction evidence="9">
        <text>2-oxoglutarate + O2 + 2 H(+) = ethene + 3 CO2 + H2O</text>
        <dbReference type="Rhea" id="RHEA:31523"/>
        <dbReference type="ChEBI" id="CHEBI:15377"/>
        <dbReference type="ChEBI" id="CHEBI:15378"/>
        <dbReference type="ChEBI" id="CHEBI:15379"/>
        <dbReference type="ChEBI" id="CHEBI:16526"/>
        <dbReference type="ChEBI" id="CHEBI:16810"/>
        <dbReference type="ChEBI" id="CHEBI:18153"/>
        <dbReference type="EC" id="1.13.12.19"/>
    </reaction>
</comment>
<dbReference type="Proteomes" id="UP000600865">
    <property type="component" value="Unassembled WGS sequence"/>
</dbReference>
<dbReference type="InterPro" id="IPR026992">
    <property type="entry name" value="DIOX_N"/>
</dbReference>
<organism evidence="14 15">
    <name type="scientific">Litorimonas cladophorae</name>
    <dbReference type="NCBI Taxonomy" id="1220491"/>
    <lineage>
        <taxon>Bacteria</taxon>
        <taxon>Pseudomonadati</taxon>
        <taxon>Pseudomonadota</taxon>
        <taxon>Alphaproteobacteria</taxon>
        <taxon>Maricaulales</taxon>
        <taxon>Robiginitomaculaceae</taxon>
    </lineage>
</organism>
<comment type="cofactor">
    <cofactor evidence="1">
        <name>Fe(2+)</name>
        <dbReference type="ChEBI" id="CHEBI:29033"/>
    </cofactor>
</comment>
<dbReference type="InterPro" id="IPR050231">
    <property type="entry name" value="Iron_ascorbate_oxido_reductase"/>
</dbReference>
<dbReference type="PROSITE" id="PS51471">
    <property type="entry name" value="FE2OG_OXY"/>
    <property type="match status" value="1"/>
</dbReference>
<dbReference type="Pfam" id="PF14226">
    <property type="entry name" value="DIOX_N"/>
    <property type="match status" value="1"/>
</dbReference>
<comment type="pathway">
    <text evidence="2">Alkene biosynthesis; ethylene biosynthesis via 2-oxoglutarate.</text>
</comment>
<evidence type="ECO:0000313" key="14">
    <source>
        <dbReference type="EMBL" id="GGX73632.1"/>
    </source>
</evidence>
<protein>
    <recommendedName>
        <fullName evidence="5">2-oxoglutarate-dependent ethylene/succinate-forming enzyme</fullName>
        <ecNumber evidence="4">1.13.12.19</ecNumber>
        <ecNumber evidence="3">1.14.20.7</ecNumber>
    </recommendedName>
    <alternativeName>
        <fullName evidence="7">2-oxoglutarate dioxygenase (ethylene-forming)</fullName>
    </alternativeName>
    <alternativeName>
        <fullName evidence="8">2-oxoglutarate/L-arginine monooxygenase/decarboxylase (succinate-forming)</fullName>
    </alternativeName>
</protein>
<keyword evidence="11" id="KW-0479">Metal-binding</keyword>
<gene>
    <name evidence="14" type="ORF">GCM10011309_24640</name>
</gene>
<evidence type="ECO:0000256" key="11">
    <source>
        <dbReference type="RuleBase" id="RU003682"/>
    </source>
</evidence>
<feature type="domain" description="Fe2OG dioxygenase" evidence="13">
    <location>
        <begin position="168"/>
        <end position="275"/>
    </location>
</feature>
<dbReference type="PANTHER" id="PTHR47990">
    <property type="entry name" value="2-OXOGLUTARATE (2OG) AND FE(II)-DEPENDENT OXYGENASE SUPERFAMILY PROTEIN-RELATED"/>
    <property type="match status" value="1"/>
</dbReference>
<dbReference type="InterPro" id="IPR027443">
    <property type="entry name" value="IPNS-like_sf"/>
</dbReference>
<evidence type="ECO:0000259" key="13">
    <source>
        <dbReference type="PROSITE" id="PS51471"/>
    </source>
</evidence>
<dbReference type="GO" id="GO:0102276">
    <property type="term" value="F:2-oxoglutarate oxygenase/decarboxylase (ethylene-forming) activity"/>
    <property type="evidence" value="ECO:0007669"/>
    <property type="project" value="UniProtKB-EC"/>
</dbReference>
<evidence type="ECO:0000256" key="1">
    <source>
        <dbReference type="ARBA" id="ARBA00001954"/>
    </source>
</evidence>
<evidence type="ECO:0000256" key="12">
    <source>
        <dbReference type="SAM" id="MobiDB-lite"/>
    </source>
</evidence>
<evidence type="ECO:0000256" key="10">
    <source>
        <dbReference type="ARBA" id="ARBA00049359"/>
    </source>
</evidence>
<dbReference type="EMBL" id="BMYV01000003">
    <property type="protein sequence ID" value="GGX73632.1"/>
    <property type="molecule type" value="Genomic_DNA"/>
</dbReference>
<evidence type="ECO:0000313" key="15">
    <source>
        <dbReference type="Proteomes" id="UP000600865"/>
    </source>
</evidence>
<evidence type="ECO:0000256" key="7">
    <source>
        <dbReference type="ARBA" id="ARBA00031011"/>
    </source>
</evidence>
<evidence type="ECO:0000256" key="5">
    <source>
        <dbReference type="ARBA" id="ARBA00019045"/>
    </source>
</evidence>
<dbReference type="SUPFAM" id="SSF51197">
    <property type="entry name" value="Clavaminate synthase-like"/>
    <property type="match status" value="1"/>
</dbReference>
<evidence type="ECO:0000256" key="8">
    <source>
        <dbReference type="ARBA" id="ARBA00031282"/>
    </source>
</evidence>
<dbReference type="InterPro" id="IPR044861">
    <property type="entry name" value="IPNS-like_FE2OG_OXY"/>
</dbReference>
<dbReference type="GO" id="GO:0046872">
    <property type="term" value="F:metal ion binding"/>
    <property type="evidence" value="ECO:0007669"/>
    <property type="project" value="UniProtKB-KW"/>
</dbReference>
<name>A0A918KU03_9PROT</name>
<keyword evidence="11" id="KW-0408">Iron</keyword>
<dbReference type="EC" id="1.13.12.19" evidence="4"/>
<reference evidence="14 15" key="1">
    <citation type="journal article" date="2014" name="Int. J. Syst. Evol. Microbiol.">
        <title>Complete genome sequence of Corynebacterium casei LMG S-19264T (=DSM 44701T), isolated from a smear-ripened cheese.</title>
        <authorList>
            <consortium name="US DOE Joint Genome Institute (JGI-PGF)"/>
            <person name="Walter F."/>
            <person name="Albersmeier A."/>
            <person name="Kalinowski J."/>
            <person name="Ruckert C."/>
        </authorList>
    </citation>
    <scope>NUCLEOTIDE SEQUENCE [LARGE SCALE GENOMIC DNA]</scope>
    <source>
        <strain evidence="14 15">KCTC 23968</strain>
    </source>
</reference>
<dbReference type="GO" id="GO:0009693">
    <property type="term" value="P:ethylene biosynthetic process"/>
    <property type="evidence" value="ECO:0007669"/>
    <property type="project" value="UniProtKB-KW"/>
</dbReference>
<comment type="similarity">
    <text evidence="11">Belongs to the iron/ascorbate-dependent oxidoreductase family.</text>
</comment>
<sequence length="316" mass="35154">MDMTTIEIKPVSYNLWKTDKAAFAKAFGESFAETGFAVVSDHTIPQDIIDKAAEDAKTFFAQSPETKRKYADPDNGHQRGYSPIGSENAKGRAISDFKEFWHTGRDLPADSPYRAKMKDTPVVEELPEFNTSTRDLYEALDSFGADLLRAVALHLGLEESYFDDKVNNGNSILRMLHYPAHINPPPEGSVRAAAHEDINLITLLLGAEEAGLQAKHRNGTWLDVNAPKGALVVNAGDMLQRLTAWTIPSTTHRVLNPSAERAKFPRYSFPFFLHPNQDYLIDPLPNCVAKTGKVEAPITAEDYLTERLLEIGLLKK</sequence>
<dbReference type="RefSeq" id="WP_233350072.1">
    <property type="nucleotide sequence ID" value="NZ_BMYV01000003.1"/>
</dbReference>
<dbReference type="EC" id="1.14.20.7" evidence="3"/>
<comment type="caution">
    <text evidence="14">The sequence shown here is derived from an EMBL/GenBank/DDBJ whole genome shotgun (WGS) entry which is preliminary data.</text>
</comment>
<dbReference type="Pfam" id="PF03171">
    <property type="entry name" value="2OG-FeII_Oxy"/>
    <property type="match status" value="1"/>
</dbReference>
<comment type="catalytic activity">
    <reaction evidence="10">
        <text>L-arginine + 2-oxoglutarate + O2 = guanidine + L-glutamate 5-semialdehyde + succinate + CO2</text>
        <dbReference type="Rhea" id="RHEA:31535"/>
        <dbReference type="ChEBI" id="CHEBI:15379"/>
        <dbReference type="ChEBI" id="CHEBI:16526"/>
        <dbReference type="ChEBI" id="CHEBI:16810"/>
        <dbReference type="ChEBI" id="CHEBI:30031"/>
        <dbReference type="ChEBI" id="CHEBI:30087"/>
        <dbReference type="ChEBI" id="CHEBI:32682"/>
        <dbReference type="ChEBI" id="CHEBI:58066"/>
        <dbReference type="EC" id="1.14.20.7"/>
    </reaction>
</comment>
<proteinExistence type="inferred from homology"/>
<accession>A0A918KU03</accession>
<dbReference type="InterPro" id="IPR005123">
    <property type="entry name" value="Oxoglu/Fe-dep_dioxygenase_dom"/>
</dbReference>
<keyword evidence="15" id="KW-1185">Reference proteome</keyword>
<keyword evidence="6" id="KW-0266">Ethylene biosynthesis</keyword>
<feature type="compositionally biased region" description="Basic and acidic residues" evidence="12">
    <location>
        <begin position="65"/>
        <end position="77"/>
    </location>
</feature>
<evidence type="ECO:0000256" key="2">
    <source>
        <dbReference type="ARBA" id="ARBA00004767"/>
    </source>
</evidence>
<keyword evidence="11" id="KW-0560">Oxidoreductase</keyword>